<keyword evidence="2" id="KW-1185">Reference proteome</keyword>
<dbReference type="EMBL" id="CP007264">
    <property type="protein sequence ID" value="AHL23373.1"/>
    <property type="molecule type" value="Genomic_DNA"/>
</dbReference>
<dbReference type="PANTHER" id="PTHR34849:SF3">
    <property type="entry name" value="SSR2962 PROTEIN"/>
    <property type="match status" value="1"/>
</dbReference>
<gene>
    <name evidence="1" type="ORF">BD01_1770</name>
</gene>
<dbReference type="RefSeq" id="WP_042691990.1">
    <property type="nucleotide sequence ID" value="NZ_CP007264.1"/>
</dbReference>
<accession>W8NVR7</accession>
<dbReference type="InterPro" id="IPR009057">
    <property type="entry name" value="Homeodomain-like_sf"/>
</dbReference>
<dbReference type="SUPFAM" id="SSF46689">
    <property type="entry name" value="Homeodomain-like"/>
    <property type="match status" value="1"/>
</dbReference>
<protein>
    <recommendedName>
        <fullName evidence="3">Antitoxin</fullName>
    </recommendedName>
</protein>
<proteinExistence type="predicted"/>
<dbReference type="InterPro" id="IPR036388">
    <property type="entry name" value="WH-like_DNA-bd_sf"/>
</dbReference>
<dbReference type="AlphaFoldDB" id="W8NVR7"/>
<dbReference type="eggNOG" id="arCOG07520">
    <property type="taxonomic scope" value="Archaea"/>
</dbReference>
<dbReference type="Proteomes" id="UP000019434">
    <property type="component" value="Chromosome"/>
</dbReference>
<evidence type="ECO:0000313" key="2">
    <source>
        <dbReference type="Proteomes" id="UP000019434"/>
    </source>
</evidence>
<dbReference type="STRING" id="195522.BD01_1770"/>
<dbReference type="KEGG" id="tnu:BD01_1770"/>
<evidence type="ECO:0008006" key="3">
    <source>
        <dbReference type="Google" id="ProtNLM"/>
    </source>
</evidence>
<dbReference type="InterPro" id="IPR007367">
    <property type="entry name" value="DUF433"/>
</dbReference>
<reference evidence="1 2" key="1">
    <citation type="submission" date="2014-02" db="EMBL/GenBank/DDBJ databases">
        <title>Genome Sequence of an Hyperthermophilic Archaeon, Thermococcus nautili 30-1, producing viral vesicles.</title>
        <authorList>
            <person name="Oberto J."/>
            <person name="Gaudin M."/>
            <person name="Cossu M."/>
            <person name="Gorlas A."/>
            <person name="Slesarev A."/>
            <person name="Marguet E."/>
            <person name="Forterre P."/>
        </authorList>
    </citation>
    <scope>NUCLEOTIDE SEQUENCE [LARGE SCALE GENOMIC DNA]</scope>
    <source>
        <strain evidence="1 2">30-1</strain>
    </source>
</reference>
<organism evidence="1 2">
    <name type="scientific">Thermococcus nautili</name>
    <dbReference type="NCBI Taxonomy" id="195522"/>
    <lineage>
        <taxon>Archaea</taxon>
        <taxon>Methanobacteriati</taxon>
        <taxon>Methanobacteriota</taxon>
        <taxon>Thermococci</taxon>
        <taxon>Thermococcales</taxon>
        <taxon>Thermococcaceae</taxon>
        <taxon>Thermococcus</taxon>
    </lineage>
</organism>
<dbReference type="Pfam" id="PF04255">
    <property type="entry name" value="DUF433"/>
    <property type="match status" value="1"/>
</dbReference>
<dbReference type="GeneID" id="34861291"/>
<sequence>MMIDDRIEINPKKMGGKPVIKGTRIPVYFILELLANGWSFEDILESYPQLTKEDLNALLEG</sequence>
<dbReference type="PANTHER" id="PTHR34849">
    <property type="entry name" value="SSL5025 PROTEIN"/>
    <property type="match status" value="1"/>
</dbReference>
<dbReference type="HOGENOM" id="CLU_126005_2_0_2"/>
<name>W8NVR7_9EURY</name>
<evidence type="ECO:0000313" key="1">
    <source>
        <dbReference type="EMBL" id="AHL23373.1"/>
    </source>
</evidence>
<dbReference type="Gene3D" id="1.10.10.10">
    <property type="entry name" value="Winged helix-like DNA-binding domain superfamily/Winged helix DNA-binding domain"/>
    <property type="match status" value="1"/>
</dbReference>